<evidence type="ECO:0000313" key="3">
    <source>
        <dbReference type="Proteomes" id="UP001257659"/>
    </source>
</evidence>
<feature type="transmembrane region" description="Helical" evidence="1">
    <location>
        <begin position="112"/>
        <end position="132"/>
    </location>
</feature>
<evidence type="ECO:0008006" key="4">
    <source>
        <dbReference type="Google" id="ProtNLM"/>
    </source>
</evidence>
<gene>
    <name evidence="2" type="ORF">GGR31_001127</name>
</gene>
<feature type="transmembrane region" description="Helical" evidence="1">
    <location>
        <begin position="12"/>
        <end position="31"/>
    </location>
</feature>
<keyword evidence="1" id="KW-1133">Transmembrane helix</keyword>
<comment type="caution">
    <text evidence="2">The sequence shown here is derived from an EMBL/GenBank/DDBJ whole genome shotgun (WGS) entry which is preliminary data.</text>
</comment>
<accession>A0ABU1K4H1</accession>
<reference evidence="2 3" key="1">
    <citation type="submission" date="2023-07" db="EMBL/GenBank/DDBJ databases">
        <title>Genomic Encyclopedia of Type Strains, Phase IV (KMG-IV): sequencing the most valuable type-strain genomes for metagenomic binning, comparative biology and taxonomic classification.</title>
        <authorList>
            <person name="Goeker M."/>
        </authorList>
    </citation>
    <scope>NUCLEOTIDE SEQUENCE [LARGE SCALE GENOMIC DNA]</scope>
    <source>
        <strain evidence="2 3">DSM 102814</strain>
    </source>
</reference>
<dbReference type="Proteomes" id="UP001257659">
    <property type="component" value="Unassembled WGS sequence"/>
</dbReference>
<evidence type="ECO:0000313" key="2">
    <source>
        <dbReference type="EMBL" id="MDR6300496.1"/>
    </source>
</evidence>
<protein>
    <recommendedName>
        <fullName evidence="4">DUF3592 domain-containing protein</fullName>
    </recommendedName>
</protein>
<keyword evidence="3" id="KW-1185">Reference proteome</keyword>
<name>A0ABU1K4H1_9FLAO</name>
<keyword evidence="1" id="KW-0812">Transmembrane</keyword>
<dbReference type="RefSeq" id="WP_309727401.1">
    <property type="nucleotide sequence ID" value="NZ_JAVDQA010000002.1"/>
</dbReference>
<sequence length="137" mass="16049">MKTTKTITINKKILGVFLLSFIAGFLLLFSLEHLGKFSYLPKNNSNLIQSSNKNNYPISTPIASIYYETYFGERVRTSGNGFRIKDVIFKESEFKNYSNRLYYYIEATKTDYKFGLIFSTVLFAIMLFFINFKIKFK</sequence>
<dbReference type="EMBL" id="JAVDQA010000002">
    <property type="protein sequence ID" value="MDR6300496.1"/>
    <property type="molecule type" value="Genomic_DNA"/>
</dbReference>
<keyword evidence="1" id="KW-0472">Membrane</keyword>
<evidence type="ECO:0000256" key="1">
    <source>
        <dbReference type="SAM" id="Phobius"/>
    </source>
</evidence>
<proteinExistence type="predicted"/>
<organism evidence="2 3">
    <name type="scientific">Mesonia maritima</name>
    <dbReference type="NCBI Taxonomy" id="1793873"/>
    <lineage>
        <taxon>Bacteria</taxon>
        <taxon>Pseudomonadati</taxon>
        <taxon>Bacteroidota</taxon>
        <taxon>Flavobacteriia</taxon>
        <taxon>Flavobacteriales</taxon>
        <taxon>Flavobacteriaceae</taxon>
        <taxon>Mesonia</taxon>
    </lineage>
</organism>